<reference evidence="10" key="1">
    <citation type="submission" date="2017-02" db="UniProtKB">
        <authorList>
            <consortium name="WormBaseParasite"/>
        </authorList>
    </citation>
    <scope>IDENTIFICATION</scope>
</reference>
<dbReference type="GO" id="GO:0032543">
    <property type="term" value="P:mitochondrial translation"/>
    <property type="evidence" value="ECO:0007669"/>
    <property type="project" value="TreeGrafter"/>
</dbReference>
<keyword evidence="4" id="KW-0689">Ribosomal protein</keyword>
<evidence type="ECO:0000256" key="3">
    <source>
        <dbReference type="ARBA" id="ARBA00022917"/>
    </source>
</evidence>
<dbReference type="PROSITE" id="PS51722">
    <property type="entry name" value="G_TR_2"/>
    <property type="match status" value="1"/>
</dbReference>
<dbReference type="InterPro" id="IPR000795">
    <property type="entry name" value="T_Tr_GTP-bd_dom"/>
</dbReference>
<dbReference type="SUPFAM" id="SSF52540">
    <property type="entry name" value="P-loop containing nucleoside triphosphate hydrolases"/>
    <property type="match status" value="1"/>
</dbReference>
<dbReference type="GO" id="GO:0005739">
    <property type="term" value="C:mitochondrion"/>
    <property type="evidence" value="ECO:0007669"/>
    <property type="project" value="TreeGrafter"/>
</dbReference>
<feature type="domain" description="Tr-type G" evidence="7">
    <location>
        <begin position="259"/>
        <end position="460"/>
    </location>
</feature>
<evidence type="ECO:0000313" key="9">
    <source>
        <dbReference type="Proteomes" id="UP000278807"/>
    </source>
</evidence>
<dbReference type="OrthoDB" id="9972728at2759"/>
<protein>
    <submittedName>
        <fullName evidence="10">Tr-type G domain-containing protein</fullName>
    </submittedName>
</protein>
<evidence type="ECO:0000256" key="2">
    <source>
        <dbReference type="ARBA" id="ARBA00022741"/>
    </source>
</evidence>
<evidence type="ECO:0000313" key="8">
    <source>
        <dbReference type="EMBL" id="VDO00795.1"/>
    </source>
</evidence>
<dbReference type="GO" id="GO:1990904">
    <property type="term" value="C:ribonucleoprotein complex"/>
    <property type="evidence" value="ECO:0007669"/>
    <property type="project" value="UniProtKB-KW"/>
</dbReference>
<dbReference type="EMBL" id="UZAE01003843">
    <property type="protein sequence ID" value="VDO00795.1"/>
    <property type="molecule type" value="Genomic_DNA"/>
</dbReference>
<dbReference type="Pfam" id="PF00177">
    <property type="entry name" value="Ribosomal_S7"/>
    <property type="match status" value="1"/>
</dbReference>
<dbReference type="SUPFAM" id="SSF47973">
    <property type="entry name" value="Ribosomal protein S7"/>
    <property type="match status" value="1"/>
</dbReference>
<keyword evidence="9" id="KW-1185">Reference proteome</keyword>
<reference evidence="8 9" key="2">
    <citation type="submission" date="2018-11" db="EMBL/GenBank/DDBJ databases">
        <authorList>
            <consortium name="Pathogen Informatics"/>
        </authorList>
    </citation>
    <scope>NUCLEOTIDE SEQUENCE [LARGE SCALE GENOMIC DNA]</scope>
</reference>
<dbReference type="GO" id="GO:0005525">
    <property type="term" value="F:GTP binding"/>
    <property type="evidence" value="ECO:0007669"/>
    <property type="project" value="UniProtKB-KW"/>
</dbReference>
<dbReference type="InterPro" id="IPR031157">
    <property type="entry name" value="G_TR_CS"/>
</dbReference>
<dbReference type="Gene3D" id="3.40.50.300">
    <property type="entry name" value="P-loop containing nucleotide triphosphate hydrolases"/>
    <property type="match status" value="1"/>
</dbReference>
<dbReference type="STRING" id="102285.A0A0R3TCZ8"/>
<evidence type="ECO:0000256" key="5">
    <source>
        <dbReference type="ARBA" id="ARBA00023134"/>
    </source>
</evidence>
<dbReference type="PRINTS" id="PR00315">
    <property type="entry name" value="ELONGATNFCT"/>
</dbReference>
<dbReference type="PANTHER" id="PTHR43261">
    <property type="entry name" value="TRANSLATION ELONGATION FACTOR G-RELATED"/>
    <property type="match status" value="1"/>
</dbReference>
<keyword evidence="6" id="KW-0687">Ribonucleoprotein</keyword>
<keyword evidence="3" id="KW-0648">Protein biosynthesis</keyword>
<gene>
    <name evidence="8" type="ORF">HNAJ_LOCUS4935</name>
</gene>
<dbReference type="PROSITE" id="PS00301">
    <property type="entry name" value="G_TR_1"/>
    <property type="match status" value="1"/>
</dbReference>
<dbReference type="Pfam" id="PF00009">
    <property type="entry name" value="GTP_EFTU"/>
    <property type="match status" value="1"/>
</dbReference>
<dbReference type="InterPro" id="IPR023798">
    <property type="entry name" value="Ribosomal_uS7_dom"/>
</dbReference>
<dbReference type="InterPro" id="IPR036823">
    <property type="entry name" value="Ribosomal_uS7_dom_sf"/>
</dbReference>
<accession>A0A0R3TCZ8</accession>
<evidence type="ECO:0000256" key="6">
    <source>
        <dbReference type="ARBA" id="ARBA00023274"/>
    </source>
</evidence>
<dbReference type="GO" id="GO:0032790">
    <property type="term" value="P:ribosome disassembly"/>
    <property type="evidence" value="ECO:0007669"/>
    <property type="project" value="TreeGrafter"/>
</dbReference>
<evidence type="ECO:0000259" key="7">
    <source>
        <dbReference type="PROSITE" id="PS51722"/>
    </source>
</evidence>
<dbReference type="WBParaSite" id="HNAJ_0000493701-mRNA-1">
    <property type="protein sequence ID" value="HNAJ_0000493701-mRNA-1"/>
    <property type="gene ID" value="HNAJ_0000493701"/>
</dbReference>
<keyword evidence="2" id="KW-0547">Nucleotide-binding</keyword>
<dbReference type="AlphaFoldDB" id="A0A0R3TCZ8"/>
<sequence>MQPIRGNKYHSALEPKLVPLGTTFDVNDVFLYKTVEPISKWRHSSKNWDPVVNKMTGIMLYDGERETAREVMRRTFAEIKLIQMNKRKKLAGADANSVEVSPIKIINQAVANCTPLLVLHKVRRGGFIYKVVPAPARDVDTMHIAIKWIVESARNKDKNQRIWVSLAHELINAANNEGTAIGKKKELSKQFRKYNLELMISCLLYLGRCNNFGRPVLNSNPFQTLLSRITSYSGYARLSKWVQFRRFNHQPSKCPGSIQNIRNVGLIAHIDAGKTTTTERMLYFAGRTRAVGEVDRGDTVTDYLVEERERGISIVSAAACLSWRQHDVHLIDTPGHVDFTFEVERGLAAVDSALIIIDACKGVETQTRTVWSQADRYQLPRMIFVNKMDRPTANFINSMRSLRERFGGTFLPLQMPVFNTTKEKFVGIVDLPSLMLKVVPHLINAISLVNYTHTHGVVVN</sequence>
<dbReference type="InterPro" id="IPR027417">
    <property type="entry name" value="P-loop_NTPase"/>
</dbReference>
<dbReference type="NCBIfam" id="TIGR00231">
    <property type="entry name" value="small_GTP"/>
    <property type="match status" value="1"/>
</dbReference>
<keyword evidence="5" id="KW-0342">GTP-binding</keyword>
<dbReference type="Proteomes" id="UP000278807">
    <property type="component" value="Unassembled WGS sequence"/>
</dbReference>
<dbReference type="Gene3D" id="1.10.455.10">
    <property type="entry name" value="Ribosomal protein S7 domain"/>
    <property type="match status" value="1"/>
</dbReference>
<dbReference type="GO" id="GO:0003924">
    <property type="term" value="F:GTPase activity"/>
    <property type="evidence" value="ECO:0007669"/>
    <property type="project" value="InterPro"/>
</dbReference>
<comment type="similarity">
    <text evidence="1">Belongs to the universal ribosomal protein uS7 family.</text>
</comment>
<name>A0A0R3TCZ8_RODNA</name>
<dbReference type="GO" id="GO:0005840">
    <property type="term" value="C:ribosome"/>
    <property type="evidence" value="ECO:0007669"/>
    <property type="project" value="UniProtKB-KW"/>
</dbReference>
<evidence type="ECO:0000313" key="10">
    <source>
        <dbReference type="WBParaSite" id="HNAJ_0000493701-mRNA-1"/>
    </source>
</evidence>
<organism evidence="10">
    <name type="scientific">Rodentolepis nana</name>
    <name type="common">Dwarf tapeworm</name>
    <name type="synonym">Hymenolepis nana</name>
    <dbReference type="NCBI Taxonomy" id="102285"/>
    <lineage>
        <taxon>Eukaryota</taxon>
        <taxon>Metazoa</taxon>
        <taxon>Spiralia</taxon>
        <taxon>Lophotrochozoa</taxon>
        <taxon>Platyhelminthes</taxon>
        <taxon>Cestoda</taxon>
        <taxon>Eucestoda</taxon>
        <taxon>Cyclophyllidea</taxon>
        <taxon>Hymenolepididae</taxon>
        <taxon>Rodentolepis</taxon>
    </lineage>
</organism>
<evidence type="ECO:0000256" key="4">
    <source>
        <dbReference type="ARBA" id="ARBA00022980"/>
    </source>
</evidence>
<proteinExistence type="inferred from homology"/>
<dbReference type="InterPro" id="IPR005225">
    <property type="entry name" value="Small_GTP-bd"/>
</dbReference>
<evidence type="ECO:0000256" key="1">
    <source>
        <dbReference type="ARBA" id="ARBA00007151"/>
    </source>
</evidence>
<dbReference type="PANTHER" id="PTHR43261:SF1">
    <property type="entry name" value="RIBOSOME-RELEASING FACTOR 2, MITOCHONDRIAL"/>
    <property type="match status" value="1"/>
</dbReference>